<comment type="caution">
    <text evidence="1">The sequence shown here is derived from an EMBL/GenBank/DDBJ whole genome shotgun (WGS) entry which is preliminary data.</text>
</comment>
<dbReference type="AlphaFoldDB" id="A0A4Y2PYD5"/>
<evidence type="ECO:0000313" key="2">
    <source>
        <dbReference type="Proteomes" id="UP000499080"/>
    </source>
</evidence>
<protein>
    <submittedName>
        <fullName evidence="1">Uncharacterized protein</fullName>
    </submittedName>
</protein>
<accession>A0A4Y2PYD5</accession>
<evidence type="ECO:0000313" key="1">
    <source>
        <dbReference type="EMBL" id="GBN55267.1"/>
    </source>
</evidence>
<gene>
    <name evidence="1" type="ORF">AVEN_112562_1</name>
</gene>
<sequence>MKMGRLYTRQGWLKNYGMIFIYPRSRVRFPLFVARFLLLQESSALIIQVSGISHMHSELVWNRKKKRIRSANHRCKSSSVKESKPWIKITATIIADKDALERILANRANSLISCRTIIYGD</sequence>
<name>A0A4Y2PYD5_ARAVE</name>
<dbReference type="EMBL" id="BGPR01135242">
    <property type="protein sequence ID" value="GBN55267.1"/>
    <property type="molecule type" value="Genomic_DNA"/>
</dbReference>
<proteinExistence type="predicted"/>
<reference evidence="1 2" key="1">
    <citation type="journal article" date="2019" name="Sci. Rep.">
        <title>Orb-weaving spider Araneus ventricosus genome elucidates the spidroin gene catalogue.</title>
        <authorList>
            <person name="Kono N."/>
            <person name="Nakamura H."/>
            <person name="Ohtoshi R."/>
            <person name="Moran D.A.P."/>
            <person name="Shinohara A."/>
            <person name="Yoshida Y."/>
            <person name="Fujiwara M."/>
            <person name="Mori M."/>
            <person name="Tomita M."/>
            <person name="Arakawa K."/>
        </authorList>
    </citation>
    <scope>NUCLEOTIDE SEQUENCE [LARGE SCALE GENOMIC DNA]</scope>
</reference>
<dbReference type="Proteomes" id="UP000499080">
    <property type="component" value="Unassembled WGS sequence"/>
</dbReference>
<keyword evidence="2" id="KW-1185">Reference proteome</keyword>
<organism evidence="1 2">
    <name type="scientific">Araneus ventricosus</name>
    <name type="common">Orbweaver spider</name>
    <name type="synonym">Epeira ventricosa</name>
    <dbReference type="NCBI Taxonomy" id="182803"/>
    <lineage>
        <taxon>Eukaryota</taxon>
        <taxon>Metazoa</taxon>
        <taxon>Ecdysozoa</taxon>
        <taxon>Arthropoda</taxon>
        <taxon>Chelicerata</taxon>
        <taxon>Arachnida</taxon>
        <taxon>Araneae</taxon>
        <taxon>Araneomorphae</taxon>
        <taxon>Entelegynae</taxon>
        <taxon>Araneoidea</taxon>
        <taxon>Araneidae</taxon>
        <taxon>Araneus</taxon>
    </lineage>
</organism>